<accession>A0AAE2MIE4</accession>
<sequence>MTSGNTAKPAGRVVLLPPDQENLSGFEAALAAGWSLDPRRAGDAAYNRGELQRLRQDRSRFLDDLIADGRRRTGSGPPPLTTRLFWISDGEFCGSISLRFQAGTEALPPNVSGHVGYSVVPWKQRNGHATTALALLLAVAAKEGLNRLTILCNEDNDASRRVIERNGGELFMRGPHSSDRPDQIKLYFWLKPGTAG</sequence>
<proteinExistence type="predicted"/>
<dbReference type="SUPFAM" id="SSF55729">
    <property type="entry name" value="Acyl-CoA N-acyltransferases (Nat)"/>
    <property type="match status" value="1"/>
</dbReference>
<gene>
    <name evidence="2" type="ORF">GGE16_001875</name>
</gene>
<feature type="domain" description="N-acetyltransferase" evidence="1">
    <location>
        <begin position="41"/>
        <end position="187"/>
    </location>
</feature>
<evidence type="ECO:0000313" key="2">
    <source>
        <dbReference type="EMBL" id="MBB4289835.1"/>
    </source>
</evidence>
<dbReference type="GO" id="GO:0016747">
    <property type="term" value="F:acyltransferase activity, transferring groups other than amino-acyl groups"/>
    <property type="evidence" value="ECO:0007669"/>
    <property type="project" value="InterPro"/>
</dbReference>
<evidence type="ECO:0000259" key="1">
    <source>
        <dbReference type="PROSITE" id="PS51186"/>
    </source>
</evidence>
<dbReference type="PANTHER" id="PTHR39173">
    <property type="entry name" value="ACETYLTRANSFERASE"/>
    <property type="match status" value="1"/>
</dbReference>
<organism evidence="2 3">
    <name type="scientific">Rhizobium leguminosarum</name>
    <dbReference type="NCBI Taxonomy" id="384"/>
    <lineage>
        <taxon>Bacteria</taxon>
        <taxon>Pseudomonadati</taxon>
        <taxon>Pseudomonadota</taxon>
        <taxon>Alphaproteobacteria</taxon>
        <taxon>Hyphomicrobiales</taxon>
        <taxon>Rhizobiaceae</taxon>
        <taxon>Rhizobium/Agrobacterium group</taxon>
        <taxon>Rhizobium</taxon>
    </lineage>
</organism>
<protein>
    <submittedName>
        <fullName evidence="2">Acetyltransferase</fullName>
    </submittedName>
</protein>
<evidence type="ECO:0000313" key="3">
    <source>
        <dbReference type="Proteomes" id="UP000538507"/>
    </source>
</evidence>
<dbReference type="PROSITE" id="PS51186">
    <property type="entry name" value="GNAT"/>
    <property type="match status" value="1"/>
</dbReference>
<dbReference type="Proteomes" id="UP000538507">
    <property type="component" value="Unassembled WGS sequence"/>
</dbReference>
<dbReference type="Pfam" id="PF13302">
    <property type="entry name" value="Acetyltransf_3"/>
    <property type="match status" value="1"/>
</dbReference>
<dbReference type="AlphaFoldDB" id="A0AAE2MIE4"/>
<dbReference type="InterPro" id="IPR016181">
    <property type="entry name" value="Acyl_CoA_acyltransferase"/>
</dbReference>
<dbReference type="PANTHER" id="PTHR39173:SF1">
    <property type="entry name" value="ACETYLTRANSFERASE"/>
    <property type="match status" value="1"/>
</dbReference>
<name>A0AAE2MIE4_RHILE</name>
<dbReference type="EMBL" id="JACIGO010000002">
    <property type="protein sequence ID" value="MBB4289835.1"/>
    <property type="molecule type" value="Genomic_DNA"/>
</dbReference>
<dbReference type="RefSeq" id="WP_183606916.1">
    <property type="nucleotide sequence ID" value="NZ_JACHAZ010000001.1"/>
</dbReference>
<dbReference type="Gene3D" id="3.40.630.30">
    <property type="match status" value="1"/>
</dbReference>
<dbReference type="InterPro" id="IPR000182">
    <property type="entry name" value="GNAT_dom"/>
</dbReference>
<reference evidence="2 3" key="1">
    <citation type="submission" date="2020-08" db="EMBL/GenBank/DDBJ databases">
        <title>Genomic Encyclopedia of Type Strains, Phase IV (KMG-V): Genome sequencing to study the core and pangenomes of soil and plant-associated prokaryotes.</title>
        <authorList>
            <person name="Whitman W."/>
        </authorList>
    </citation>
    <scope>NUCLEOTIDE SEQUENCE [LARGE SCALE GENOMIC DNA]</scope>
    <source>
        <strain evidence="2 3">SEMIA 415</strain>
    </source>
</reference>
<comment type="caution">
    <text evidence="2">The sequence shown here is derived from an EMBL/GenBank/DDBJ whole genome shotgun (WGS) entry which is preliminary data.</text>
</comment>